<feature type="region of interest" description="Disordered" evidence="1">
    <location>
        <begin position="1"/>
        <end position="84"/>
    </location>
</feature>
<sequence>MKKEKRKRSSAAQLRRRSSVSIERSQKATTKPALEKTKRENNNKNNNKTQLRRQQSQRRRGRTKPWWPHSNVISRRRPVQPPNPGHRILSFAGELTSPQLKLLKQHLRLGYGLVAPCFCYHDFGEPLVFLWVVIHRCSAKRLRKAPSPPSPSASPDSQLSAPCFTSRIIRSSLSAHQSTKTFNGRIMAHIFPPQLAAVHLCQKQFEEFLIGIYDPPHLGAHKSNHKLETVIGTYAAMMDHAMESGLQFLRTNPHSANPPTPLPVYLRRCDSAGGSHFGAAPCHFPVMLVLGKRKKCNQRQMRFETLCKIIEKPLISLLVEDVTRIGQKWARKKVGAVCLSVAWTYGDIAC</sequence>
<feature type="compositionally biased region" description="Basic and acidic residues" evidence="1">
    <location>
        <begin position="33"/>
        <end position="42"/>
    </location>
</feature>
<proteinExistence type="predicted"/>
<organism evidence="2">
    <name type="scientific">Drosophila melanogaster</name>
    <name type="common">Fruit fly</name>
    <dbReference type="NCBI Taxonomy" id="7227"/>
    <lineage>
        <taxon>Eukaryota</taxon>
        <taxon>Metazoa</taxon>
        <taxon>Ecdysozoa</taxon>
        <taxon>Arthropoda</taxon>
        <taxon>Hexapoda</taxon>
        <taxon>Insecta</taxon>
        <taxon>Pterygota</taxon>
        <taxon>Neoptera</taxon>
        <taxon>Endopterygota</taxon>
        <taxon>Diptera</taxon>
        <taxon>Brachycera</taxon>
        <taxon>Muscomorpha</taxon>
        <taxon>Ephydroidea</taxon>
        <taxon>Drosophilidae</taxon>
        <taxon>Drosophila</taxon>
        <taxon>Sophophora</taxon>
    </lineage>
</organism>
<dbReference type="AlphaFoldDB" id="Q6IK92"/>
<name>Q6IK92_DROME</name>
<protein>
    <submittedName>
        <fullName evidence="2">HDC13111</fullName>
    </submittedName>
</protein>
<dbReference type="EMBL" id="BK002474">
    <property type="protein sequence ID" value="DAA03980.1"/>
    <property type="molecule type" value="Genomic_DNA"/>
</dbReference>
<gene>
    <name evidence="2" type="ORF">HDC13111</name>
</gene>
<feature type="compositionally biased region" description="Low complexity" evidence="1">
    <location>
        <begin position="43"/>
        <end position="54"/>
    </location>
</feature>
<evidence type="ECO:0000256" key="1">
    <source>
        <dbReference type="SAM" id="MobiDB-lite"/>
    </source>
</evidence>
<reference evidence="2" key="1">
    <citation type="journal article" date="2003" name="Genome Biol.">
        <title>An integrated gene annotation and transcriptional profiling approach towards the full gene content of the Drosophila genome.</title>
        <authorList>
            <person name="Hild M."/>
            <person name="Beckmann B."/>
            <person name="Haas S.A."/>
            <person name="Koch B."/>
            <person name="Solovyev V."/>
            <person name="Busold C."/>
            <person name="Fellenberg K."/>
            <person name="Boutros M."/>
            <person name="Vingron M."/>
            <person name="Sauer F."/>
            <person name="Hoheisel J.D."/>
            <person name="Paro R."/>
        </authorList>
    </citation>
    <scope>NUCLEOTIDE SEQUENCE</scope>
</reference>
<accession>Q6IK92</accession>
<feature type="compositionally biased region" description="Basic residues" evidence="1">
    <location>
        <begin position="1"/>
        <end position="18"/>
    </location>
</feature>
<evidence type="ECO:0000313" key="2">
    <source>
        <dbReference type="EMBL" id="DAA03980.1"/>
    </source>
</evidence>